<keyword evidence="3" id="KW-1185">Reference proteome</keyword>
<dbReference type="EMBL" id="FTOF01000001">
    <property type="protein sequence ID" value="SIS39035.1"/>
    <property type="molecule type" value="Genomic_DNA"/>
</dbReference>
<dbReference type="RefSeq" id="WP_234958674.1">
    <property type="nucleotide sequence ID" value="NZ_CP046976.1"/>
</dbReference>
<evidence type="ECO:0000313" key="3">
    <source>
        <dbReference type="Proteomes" id="UP000186292"/>
    </source>
</evidence>
<evidence type="ECO:0000313" key="2">
    <source>
        <dbReference type="EMBL" id="SIS39035.1"/>
    </source>
</evidence>
<gene>
    <name evidence="2" type="ORF">SAMN05444817_101221</name>
</gene>
<dbReference type="AlphaFoldDB" id="A0A1N7IPM0"/>
<feature type="region of interest" description="Disordered" evidence="1">
    <location>
        <begin position="1"/>
        <end position="38"/>
    </location>
</feature>
<dbReference type="Proteomes" id="UP000186292">
    <property type="component" value="Unassembled WGS sequence"/>
</dbReference>
<name>A0A1N7IPM0_9CORY</name>
<dbReference type="STRING" id="1161099.SAMN05444817_101221"/>
<protein>
    <submittedName>
        <fullName evidence="2">Uncharacterized protein</fullName>
    </submittedName>
</protein>
<proteinExistence type="predicted"/>
<accession>A0A1N7IPM0</accession>
<sequence length="269" mass="28410">MTDSGTTTPDFAAAQQRMRHVPEPVQPEAPLPAGESGAAYPVNEQHLEDFQVGGVERSLPPEEQLAQIVSYMENSYPVPDSPDADALDRYLAALPDRLTHAAMLMLGSGLDHTMPGVAYGMNVDVRELPELGACVFTPSTGANERWAVALNPGFGPRATEHHWRPMVAALAELSGTAIVEAPAGAIEAALGFIAEQPATTRAIIAEQHSAGDTDRATRIDAAPLFSPCPGYATAAIGDGSAESFGVIATPEEYRRIVRDLADQLRVAGS</sequence>
<evidence type="ECO:0000256" key="1">
    <source>
        <dbReference type="SAM" id="MobiDB-lite"/>
    </source>
</evidence>
<reference evidence="3" key="1">
    <citation type="submission" date="2017-01" db="EMBL/GenBank/DDBJ databases">
        <authorList>
            <person name="Varghese N."/>
            <person name="Submissions S."/>
        </authorList>
    </citation>
    <scope>NUCLEOTIDE SEQUENCE [LARGE SCALE GENOMIC DNA]</scope>
    <source>
        <strain evidence="3">DSM 44531</strain>
    </source>
</reference>
<organism evidence="2 3">
    <name type="scientific">Corynebacterium appendicis CIP 107643</name>
    <dbReference type="NCBI Taxonomy" id="1161099"/>
    <lineage>
        <taxon>Bacteria</taxon>
        <taxon>Bacillati</taxon>
        <taxon>Actinomycetota</taxon>
        <taxon>Actinomycetes</taxon>
        <taxon>Mycobacteriales</taxon>
        <taxon>Corynebacteriaceae</taxon>
        <taxon>Corynebacterium</taxon>
    </lineage>
</organism>